<evidence type="ECO:0000256" key="4">
    <source>
        <dbReference type="ARBA" id="ARBA00022454"/>
    </source>
</evidence>
<dbReference type="KEGG" id="aag:5576406"/>
<evidence type="ECO:0000256" key="7">
    <source>
        <dbReference type="ARBA" id="ARBA00023242"/>
    </source>
</evidence>
<dbReference type="SUPFAM" id="SSF47113">
    <property type="entry name" value="Histone-fold"/>
    <property type="match status" value="1"/>
</dbReference>
<comment type="similarity">
    <text evidence="3 9">Belongs to the histone H2A family.</text>
</comment>
<dbReference type="AlphaFoldDB" id="A0A1S4FWA9"/>
<reference evidence="13" key="2">
    <citation type="journal article" date="2007" name="Science">
        <title>Genome sequence of Aedes aegypti, a major arbovirus vector.</title>
        <authorList>
            <person name="Nene V."/>
            <person name="Wortman J.R."/>
            <person name="Lawson D."/>
            <person name="Haas B."/>
            <person name="Kodira C."/>
            <person name="Tu Z.J."/>
            <person name="Loftus B."/>
            <person name="Xi Z."/>
            <person name="Megy K."/>
            <person name="Grabherr M."/>
            <person name="Ren Q."/>
            <person name="Zdobnov E.M."/>
            <person name="Lobo N.F."/>
            <person name="Campbell K.S."/>
            <person name="Brown S.E."/>
            <person name="Bonaldo M.F."/>
            <person name="Zhu J."/>
            <person name="Sinkins S.P."/>
            <person name="Hogenkamp D.G."/>
            <person name="Amedeo P."/>
            <person name="Arensburger P."/>
            <person name="Atkinson P.W."/>
            <person name="Bidwell S."/>
            <person name="Biedler J."/>
            <person name="Birney E."/>
            <person name="Bruggner R.V."/>
            <person name="Costas J."/>
            <person name="Coy M.R."/>
            <person name="Crabtree J."/>
            <person name="Crawford M."/>
            <person name="Debruyn B."/>
            <person name="Decaprio D."/>
            <person name="Eiglmeier K."/>
            <person name="Eisenstadt E."/>
            <person name="El-Dorry H."/>
            <person name="Gelbart W.M."/>
            <person name="Gomes S.L."/>
            <person name="Hammond M."/>
            <person name="Hannick L.I."/>
            <person name="Hogan J.R."/>
            <person name="Holmes M.H."/>
            <person name="Jaffe D."/>
            <person name="Johnston J.S."/>
            <person name="Kennedy R.C."/>
            <person name="Koo H."/>
            <person name="Kravitz S."/>
            <person name="Kriventseva E.V."/>
            <person name="Kulp D."/>
            <person name="Labutti K."/>
            <person name="Lee E."/>
            <person name="Li S."/>
            <person name="Lovin D.D."/>
            <person name="Mao C."/>
            <person name="Mauceli E."/>
            <person name="Menck C.F."/>
            <person name="Miller J.R."/>
            <person name="Montgomery P."/>
            <person name="Mori A."/>
            <person name="Nascimento A.L."/>
            <person name="Naveira H.F."/>
            <person name="Nusbaum C."/>
            <person name="O'leary S."/>
            <person name="Orvis J."/>
            <person name="Pertea M."/>
            <person name="Quesneville H."/>
            <person name="Reidenbach K.R."/>
            <person name="Rogers Y.H."/>
            <person name="Roth C.W."/>
            <person name="Schneider J.R."/>
            <person name="Schatz M."/>
            <person name="Shumway M."/>
            <person name="Stanke M."/>
            <person name="Stinson E.O."/>
            <person name="Tubio J.M."/>
            <person name="Vanzee J.P."/>
            <person name="Verjovski-Almeida S."/>
            <person name="Werner D."/>
            <person name="White O."/>
            <person name="Wyder S."/>
            <person name="Zeng Q."/>
            <person name="Zhao Q."/>
            <person name="Zhao Y."/>
            <person name="Hill C.A."/>
            <person name="Raikhel A.S."/>
            <person name="Soares M.B."/>
            <person name="Knudson D.L."/>
            <person name="Lee N.H."/>
            <person name="Galagan J."/>
            <person name="Salzberg S.L."/>
            <person name="Paulsen I.T."/>
            <person name="Dimopoulos G."/>
            <person name="Collins F.H."/>
            <person name="Birren B."/>
            <person name="Fraser-Liggett C.M."/>
            <person name="Severson D.W."/>
        </authorList>
    </citation>
    <scope>NUCLEOTIDE SEQUENCE [LARGE SCALE GENOMIC DNA]</scope>
    <source>
        <strain evidence="13">Liverpool</strain>
    </source>
</reference>
<feature type="region of interest" description="Disordered" evidence="10">
    <location>
        <begin position="1"/>
        <end position="20"/>
    </location>
</feature>
<evidence type="ECO:0000256" key="1">
    <source>
        <dbReference type="ARBA" id="ARBA00004123"/>
    </source>
</evidence>
<dbReference type="GO" id="GO:0046982">
    <property type="term" value="F:protein heterodimerization activity"/>
    <property type="evidence" value="ECO:0007669"/>
    <property type="project" value="InterPro"/>
</dbReference>
<dbReference type="InterPro" id="IPR009072">
    <property type="entry name" value="Histone-fold"/>
</dbReference>
<evidence type="ECO:0000259" key="12">
    <source>
        <dbReference type="Pfam" id="PF16211"/>
    </source>
</evidence>
<evidence type="ECO:0000256" key="8">
    <source>
        <dbReference type="ARBA" id="ARBA00023269"/>
    </source>
</evidence>
<evidence type="ECO:0000259" key="11">
    <source>
        <dbReference type="Pfam" id="PF00125"/>
    </source>
</evidence>
<dbReference type="Gene3D" id="1.10.20.10">
    <property type="entry name" value="Histone, subunit A"/>
    <property type="match status" value="1"/>
</dbReference>
<gene>
    <name evidence="13" type="ORF">AaeL_AAEL012499</name>
</gene>
<dbReference type="SMART" id="SM00414">
    <property type="entry name" value="H2A"/>
    <property type="match status" value="1"/>
</dbReference>
<dbReference type="Pfam" id="PF00125">
    <property type="entry name" value="Histone"/>
    <property type="match status" value="1"/>
</dbReference>
<feature type="domain" description="Core Histone H2A/H2B/H3" evidence="11">
    <location>
        <begin position="6"/>
        <end position="87"/>
    </location>
</feature>
<dbReference type="GO" id="GO:0005634">
    <property type="term" value="C:nucleus"/>
    <property type="evidence" value="ECO:0007669"/>
    <property type="project" value="UniProtKB-SubCell"/>
</dbReference>
<reference evidence="13" key="1">
    <citation type="submission" date="2005-10" db="EMBL/GenBank/DDBJ databases">
        <authorList>
            <person name="Loftus B.J."/>
            <person name="Nene V.M."/>
            <person name="Hannick L.I."/>
            <person name="Bidwell S."/>
            <person name="Haas B."/>
            <person name="Amedeo P."/>
            <person name="Orvis J."/>
            <person name="Wortman J.R."/>
            <person name="White O.R."/>
            <person name="Salzberg S."/>
            <person name="Shumway M."/>
            <person name="Koo H."/>
            <person name="Zhao Y."/>
            <person name="Holmes M."/>
            <person name="Miller J."/>
            <person name="Schatz M."/>
            <person name="Pop M."/>
            <person name="Pai G."/>
            <person name="Utterback T."/>
            <person name="Rogers Y.-H."/>
            <person name="Kravitz S."/>
            <person name="Fraser C.M."/>
        </authorList>
    </citation>
    <scope>NUCLEOTIDE SEQUENCE</scope>
    <source>
        <strain evidence="13">Liverpool</strain>
    </source>
</reference>
<keyword evidence="7 9" id="KW-0539">Nucleus</keyword>
<dbReference type="InterPro" id="IPR032458">
    <property type="entry name" value="Histone_H2A_CS"/>
</dbReference>
<evidence type="ECO:0000313" key="14">
    <source>
        <dbReference type="Proteomes" id="UP000682892"/>
    </source>
</evidence>
<feature type="compositionally biased region" description="Low complexity" evidence="10">
    <location>
        <begin position="1"/>
        <end position="18"/>
    </location>
</feature>
<proteinExistence type="inferred from homology"/>
<evidence type="ECO:0000256" key="10">
    <source>
        <dbReference type="SAM" id="MobiDB-lite"/>
    </source>
</evidence>
<dbReference type="InterPro" id="IPR032454">
    <property type="entry name" value="Histone_H2A_C"/>
</dbReference>
<evidence type="ECO:0000256" key="5">
    <source>
        <dbReference type="ARBA" id="ARBA00022499"/>
    </source>
</evidence>
<dbReference type="SMR" id="A0A1S4FWA9"/>
<dbReference type="PANTHER" id="PTHR23430">
    <property type="entry name" value="HISTONE H2A"/>
    <property type="match status" value="1"/>
</dbReference>
<dbReference type="GO" id="GO:0030527">
    <property type="term" value="F:structural constituent of chromatin"/>
    <property type="evidence" value="ECO:0007669"/>
    <property type="project" value="InterPro"/>
</dbReference>
<dbReference type="EMBL" id="CH477888">
    <property type="protein sequence ID" value="EAT35326.1"/>
    <property type="molecule type" value="Genomic_DNA"/>
</dbReference>
<keyword evidence="4 9" id="KW-0158">Chromosome</keyword>
<evidence type="ECO:0000256" key="9">
    <source>
        <dbReference type="RuleBase" id="RU003767"/>
    </source>
</evidence>
<keyword evidence="8 9" id="KW-0544">Nucleosome core</keyword>
<dbReference type="CDD" id="cd00074">
    <property type="entry name" value="HFD_H2A"/>
    <property type="match status" value="1"/>
</dbReference>
<dbReference type="GO" id="GO:0000786">
    <property type="term" value="C:nucleosome"/>
    <property type="evidence" value="ECO:0007669"/>
    <property type="project" value="UniProtKB-KW"/>
</dbReference>
<dbReference type="Proteomes" id="UP000682892">
    <property type="component" value="Unassembled WGS sequence"/>
</dbReference>
<feature type="domain" description="Histone H2A C-terminal" evidence="12">
    <location>
        <begin position="90"/>
        <end position="123"/>
    </location>
</feature>
<keyword evidence="6 9" id="KW-0238">DNA-binding</keyword>
<dbReference type="OrthoDB" id="9419637at2759"/>
<comment type="subunit">
    <text evidence="9">The nucleosome is a histone octamer containing two molecules each of H2A, H2B, H3 and H4 assembled in one H3-H4 heterotetramer and two H2A-H2B heterodimers. The octamer wraps approximately 147 bp of DNA.</text>
</comment>
<dbReference type="InterPro" id="IPR002119">
    <property type="entry name" value="Histone_H2A"/>
</dbReference>
<dbReference type="HOGENOM" id="CLU_062828_3_1_1"/>
<keyword evidence="5" id="KW-1017">Isopeptide bond</keyword>
<name>A0A1S4FWA9_AEDAE</name>
<evidence type="ECO:0000256" key="2">
    <source>
        <dbReference type="ARBA" id="ARBA00004286"/>
    </source>
</evidence>
<comment type="subcellular location">
    <subcellularLocation>
        <location evidence="2">Chromosome</location>
    </subcellularLocation>
    <subcellularLocation>
        <location evidence="1 9">Nucleus</location>
    </subcellularLocation>
</comment>
<evidence type="ECO:0000256" key="3">
    <source>
        <dbReference type="ARBA" id="ARBA00010691"/>
    </source>
</evidence>
<evidence type="ECO:0000313" key="13">
    <source>
        <dbReference type="EMBL" id="EAT35326.1"/>
    </source>
</evidence>
<dbReference type="FunFam" id="1.10.20.10:FF:000008">
    <property type="entry name" value="Histone H2A"/>
    <property type="match status" value="1"/>
</dbReference>
<dbReference type="OMA" id="DIRMSEH"/>
<evidence type="ECO:0000256" key="6">
    <source>
        <dbReference type="ARBA" id="ARBA00023125"/>
    </source>
</evidence>
<organism evidence="13 14">
    <name type="scientific">Aedes aegypti</name>
    <name type="common">Yellowfever mosquito</name>
    <name type="synonym">Culex aegypti</name>
    <dbReference type="NCBI Taxonomy" id="7159"/>
    <lineage>
        <taxon>Eukaryota</taxon>
        <taxon>Metazoa</taxon>
        <taxon>Ecdysozoa</taxon>
        <taxon>Arthropoda</taxon>
        <taxon>Hexapoda</taxon>
        <taxon>Insecta</taxon>
        <taxon>Pterygota</taxon>
        <taxon>Neoptera</taxon>
        <taxon>Endopterygota</taxon>
        <taxon>Diptera</taxon>
        <taxon>Nematocera</taxon>
        <taxon>Culicoidea</taxon>
        <taxon>Culicidae</taxon>
        <taxon>Culicinae</taxon>
        <taxon>Aedini</taxon>
        <taxon>Aedes</taxon>
        <taxon>Stegomyia</taxon>
    </lineage>
</organism>
<dbReference type="PROSITE" id="PS00046">
    <property type="entry name" value="HISTONE_H2A"/>
    <property type="match status" value="1"/>
</dbReference>
<sequence length="137" mass="14520">MSQKGSAKAKTTKQTKSSRAGLTFPVGRITTALKRGKYAERIGTGAGIYMAATLEYLLAEVLELSGNAAKDNKKSRIVPRHIQLAVRNDDELSKLLSHVSISQGGVLPSIHSALLPKSTLIKKASAAGGDSNPSQEY</sequence>
<accession>A0A1S4FWA9</accession>
<dbReference type="PRINTS" id="PR00620">
    <property type="entry name" value="HISTONEH2A"/>
</dbReference>
<dbReference type="InterPro" id="IPR007125">
    <property type="entry name" value="H2A/H2B/H3"/>
</dbReference>
<dbReference type="GO" id="GO:0003677">
    <property type="term" value="F:DNA binding"/>
    <property type="evidence" value="ECO:0007669"/>
    <property type="project" value="UniProtKB-KW"/>
</dbReference>
<dbReference type="Pfam" id="PF16211">
    <property type="entry name" value="Histone_H2A_C"/>
    <property type="match status" value="1"/>
</dbReference>
<reference evidence="13" key="3">
    <citation type="submission" date="2012-09" db="EMBL/GenBank/DDBJ databases">
        <authorList>
            <consortium name="VectorBase"/>
        </authorList>
    </citation>
    <scope>NUCLEOTIDE SEQUENCE</scope>
    <source>
        <strain evidence="13">Liverpool</strain>
    </source>
</reference>
<protein>
    <recommendedName>
        <fullName evidence="9">Histone H2A</fullName>
    </recommendedName>
</protein>